<dbReference type="STRING" id="1399860.A0A2C5Y4W4"/>
<protein>
    <submittedName>
        <fullName evidence="1">Uncharacterized protein</fullName>
    </submittedName>
</protein>
<sequence>MTPEERSSYYIGLEGCPLLVGRSSLAPFVRPVDTHWTIFKQLRAVKAHTVISKWNDYDGPTSLRGQVINLLAKHRIDWCALDILRIGWDGRDDDDDFNMVLFVSVEPGSLNWEHGCLVASQIKLLLSHHGLEDIDCEIKESRRIHLASVSSTDTAKDANIMKLERHQAYN</sequence>
<proteinExistence type="predicted"/>
<reference evidence="1 2" key="1">
    <citation type="submission" date="2017-06" db="EMBL/GenBank/DDBJ databases">
        <title>Ant-infecting Ophiocordyceps genomes reveal a high diversity of potential behavioral manipulation genes and a possible major role for enterotoxins.</title>
        <authorList>
            <person name="De Bekker C."/>
            <person name="Evans H.C."/>
            <person name="Brachmann A."/>
            <person name="Hughes D.P."/>
        </authorList>
    </citation>
    <scope>NUCLEOTIDE SEQUENCE [LARGE SCALE GENOMIC DNA]</scope>
    <source>
        <strain evidence="1 2">Map64</strain>
    </source>
</reference>
<keyword evidence="2" id="KW-1185">Reference proteome</keyword>
<accession>A0A2C5Y4W4</accession>
<dbReference type="OrthoDB" id="5424209at2759"/>
<gene>
    <name evidence="1" type="ORF">CDD81_7260</name>
</gene>
<name>A0A2C5Y4W4_9HYPO</name>
<dbReference type="Proteomes" id="UP000226192">
    <property type="component" value="Unassembled WGS sequence"/>
</dbReference>
<comment type="caution">
    <text evidence="1">The sequence shown here is derived from an EMBL/GenBank/DDBJ whole genome shotgun (WGS) entry which is preliminary data.</text>
</comment>
<evidence type="ECO:0000313" key="2">
    <source>
        <dbReference type="Proteomes" id="UP000226192"/>
    </source>
</evidence>
<organism evidence="1 2">
    <name type="scientific">Ophiocordyceps australis</name>
    <dbReference type="NCBI Taxonomy" id="1399860"/>
    <lineage>
        <taxon>Eukaryota</taxon>
        <taxon>Fungi</taxon>
        <taxon>Dikarya</taxon>
        <taxon>Ascomycota</taxon>
        <taxon>Pezizomycotina</taxon>
        <taxon>Sordariomycetes</taxon>
        <taxon>Hypocreomycetidae</taxon>
        <taxon>Hypocreales</taxon>
        <taxon>Ophiocordycipitaceae</taxon>
        <taxon>Ophiocordyceps</taxon>
    </lineage>
</organism>
<dbReference type="EMBL" id="NJET01000076">
    <property type="protein sequence ID" value="PHH62272.1"/>
    <property type="molecule type" value="Genomic_DNA"/>
</dbReference>
<dbReference type="AlphaFoldDB" id="A0A2C5Y4W4"/>
<evidence type="ECO:0000313" key="1">
    <source>
        <dbReference type="EMBL" id="PHH62272.1"/>
    </source>
</evidence>